<dbReference type="RefSeq" id="WP_209239541.1">
    <property type="nucleotide sequence ID" value="NZ_JADKMA010000050.1"/>
</dbReference>
<dbReference type="GO" id="GO:0016787">
    <property type="term" value="F:hydrolase activity"/>
    <property type="evidence" value="ECO:0007669"/>
    <property type="project" value="UniProtKB-KW"/>
</dbReference>
<name>A0ABS3XAN0_9ACTN</name>
<organism evidence="2 3">
    <name type="scientific">Streptomyces oryzae</name>
    <dbReference type="NCBI Taxonomy" id="1434886"/>
    <lineage>
        <taxon>Bacteria</taxon>
        <taxon>Bacillati</taxon>
        <taxon>Actinomycetota</taxon>
        <taxon>Actinomycetes</taxon>
        <taxon>Kitasatosporales</taxon>
        <taxon>Streptomycetaceae</taxon>
        <taxon>Streptomyces</taxon>
    </lineage>
</organism>
<dbReference type="InterPro" id="IPR050266">
    <property type="entry name" value="AB_hydrolase_sf"/>
</dbReference>
<accession>A0ABS3XAN0</accession>
<gene>
    <name evidence="2" type="ORF">ITI46_12345</name>
</gene>
<comment type="caution">
    <text evidence="2">The sequence shown here is derived from an EMBL/GenBank/DDBJ whole genome shotgun (WGS) entry which is preliminary data.</text>
</comment>
<dbReference type="InterPro" id="IPR029058">
    <property type="entry name" value="AB_hydrolase_fold"/>
</dbReference>
<feature type="domain" description="AB hydrolase-1" evidence="1">
    <location>
        <begin position="29"/>
        <end position="116"/>
    </location>
</feature>
<dbReference type="InterPro" id="IPR000073">
    <property type="entry name" value="AB_hydrolase_1"/>
</dbReference>
<dbReference type="PRINTS" id="PR00111">
    <property type="entry name" value="ABHYDROLASE"/>
</dbReference>
<dbReference type="EMBL" id="JADKMA010000050">
    <property type="protein sequence ID" value="MBO8192450.1"/>
    <property type="molecule type" value="Genomic_DNA"/>
</dbReference>
<reference evidence="2 3" key="1">
    <citation type="submission" date="2020-11" db="EMBL/GenBank/DDBJ databases">
        <title>Streptomyces spirodelae sp. nov., isolated from duckweed.</title>
        <authorList>
            <person name="Saimee Y."/>
            <person name="Duangmal K."/>
        </authorList>
    </citation>
    <scope>NUCLEOTIDE SEQUENCE [LARGE SCALE GENOMIC DNA]</scope>
    <source>
        <strain evidence="2 3">S16-07</strain>
    </source>
</reference>
<dbReference type="Pfam" id="PF00561">
    <property type="entry name" value="Abhydrolase_1"/>
    <property type="match status" value="1"/>
</dbReference>
<evidence type="ECO:0000313" key="3">
    <source>
        <dbReference type="Proteomes" id="UP001519064"/>
    </source>
</evidence>
<dbReference type="Gene3D" id="3.40.50.1820">
    <property type="entry name" value="alpha/beta hydrolase"/>
    <property type="match status" value="1"/>
</dbReference>
<dbReference type="PANTHER" id="PTHR43798:SF33">
    <property type="entry name" value="HYDROLASE, PUTATIVE (AFU_ORTHOLOGUE AFUA_2G14860)-RELATED"/>
    <property type="match status" value="1"/>
</dbReference>
<sequence length="306" mass="33191">MRLDHHELVIDVGHGVRIAARDHSSDGAPIVLLHGAGENLAIWDHVTELLAPRYRVIALDFIGHGASSPGKEFTIEADLAAFEHVVREMKLSRAAVLGHSYGGMLAVRYAVDHPECPIVINVDGHGNGRAEHYAGRSPGDVRKFWSRQDAAMVAALAGPDVGSEGFREAHLARMRAFAEMQDVTPEAVSGMGERSLRPFGTSGRWIRNPGGAFMVGMVRQLADWDVFGLYSQAACPVALILAMNPPKIGADADFIRAHRTGLSDAFAELAAGNPQLRLVRSIAGHLLPLQYPRRLATLVEHLYPAR</sequence>
<evidence type="ECO:0000259" key="1">
    <source>
        <dbReference type="Pfam" id="PF00561"/>
    </source>
</evidence>
<dbReference type="Proteomes" id="UP001519064">
    <property type="component" value="Unassembled WGS sequence"/>
</dbReference>
<evidence type="ECO:0000313" key="2">
    <source>
        <dbReference type="EMBL" id="MBO8192450.1"/>
    </source>
</evidence>
<keyword evidence="2" id="KW-0378">Hydrolase</keyword>
<dbReference type="SUPFAM" id="SSF53474">
    <property type="entry name" value="alpha/beta-Hydrolases"/>
    <property type="match status" value="1"/>
</dbReference>
<protein>
    <submittedName>
        <fullName evidence="2">Alpha/beta hydrolase</fullName>
    </submittedName>
</protein>
<proteinExistence type="predicted"/>
<dbReference type="PANTHER" id="PTHR43798">
    <property type="entry name" value="MONOACYLGLYCEROL LIPASE"/>
    <property type="match status" value="1"/>
</dbReference>
<keyword evidence="3" id="KW-1185">Reference proteome</keyword>